<organism evidence="1 2">
    <name type="scientific">Achromobacter phage phiAxp-2</name>
    <dbReference type="NCBI Taxonomy" id="1664246"/>
    <lineage>
        <taxon>Viruses</taxon>
        <taxon>Duplodnaviria</taxon>
        <taxon>Heunggongvirae</taxon>
        <taxon>Uroviricota</taxon>
        <taxon>Caudoviricetes</taxon>
        <taxon>Casjensviridae</taxon>
        <taxon>Fengtaivirus</taxon>
        <taxon>Fengtaivirus Axp2</taxon>
    </lineage>
</organism>
<protein>
    <submittedName>
        <fullName evidence="1">Uncharacterized protein</fullName>
    </submittedName>
</protein>
<gene>
    <name evidence="1" type="ORF">ADP64_000062</name>
</gene>
<evidence type="ECO:0000313" key="1">
    <source>
        <dbReference type="EMBL" id="ALA45408.1"/>
    </source>
</evidence>
<proteinExistence type="predicted"/>
<reference evidence="1" key="1">
    <citation type="submission" date="2015-09" db="EMBL/GenBank/DDBJ databases">
        <authorList>
            <person name="Zhao X."/>
        </authorList>
    </citation>
    <scope>NUCLEOTIDE SEQUENCE</scope>
</reference>
<dbReference type="EMBL" id="KT321316">
    <property type="protein sequence ID" value="ALA45408.1"/>
    <property type="molecule type" value="Genomic_DNA"/>
</dbReference>
<evidence type="ECO:0000313" key="2">
    <source>
        <dbReference type="Proteomes" id="UP000201646"/>
    </source>
</evidence>
<sequence length="93" mass="10928">MANSKRGRKFQDVKEYQRLANMEAGESCFYEGKRPRELLNVRRMTSKLKMDIVMRYQQEDVKEQTAGTRMWCVKAASKVALRHIVNNAEDDEL</sequence>
<accession>A0A0K2FH60</accession>
<dbReference type="Proteomes" id="UP000201646">
    <property type="component" value="Segment"/>
</dbReference>
<dbReference type="RefSeq" id="YP_009226480.1">
    <property type="nucleotide sequence ID" value="NC_029106.1"/>
</dbReference>
<keyword evidence="2" id="KW-1185">Reference proteome</keyword>
<dbReference type="GeneID" id="26798945"/>
<dbReference type="KEGG" id="vg:26798945"/>
<name>A0A0K2FH60_9CAUD</name>